<dbReference type="EMBL" id="AP025739">
    <property type="protein sequence ID" value="BDI30552.1"/>
    <property type="molecule type" value="Genomic_DNA"/>
</dbReference>
<name>A0A402CVY5_9BACT</name>
<evidence type="ECO:0000313" key="1">
    <source>
        <dbReference type="EMBL" id="BDI30552.1"/>
    </source>
</evidence>
<organism evidence="1 2">
    <name type="scientific">Capsulimonas corticalis</name>
    <dbReference type="NCBI Taxonomy" id="2219043"/>
    <lineage>
        <taxon>Bacteria</taxon>
        <taxon>Bacillati</taxon>
        <taxon>Armatimonadota</taxon>
        <taxon>Armatimonadia</taxon>
        <taxon>Capsulimonadales</taxon>
        <taxon>Capsulimonadaceae</taxon>
        <taxon>Capsulimonas</taxon>
    </lineage>
</organism>
<sequence>MTAVAHCDFGSVDRLYAVLLANFVKLDCGGERVVIGDCQSRHAKQRRLTDKFFYCGCAIEE</sequence>
<dbReference type="KEGG" id="ccot:CCAX7_26030"/>
<proteinExistence type="predicted"/>
<keyword evidence="2" id="KW-1185">Reference proteome</keyword>
<reference evidence="1 2" key="1">
    <citation type="journal article" date="2019" name="Int. J. Syst. Evol. Microbiol.">
        <title>Capsulimonas corticalis gen. nov., sp. nov., an aerobic capsulated bacterium, of a novel bacterial order, Capsulimonadales ord. nov., of the class Armatimonadia of the phylum Armatimonadetes.</title>
        <authorList>
            <person name="Li J."/>
            <person name="Kudo C."/>
            <person name="Tonouchi A."/>
        </authorList>
    </citation>
    <scope>NUCLEOTIDE SEQUENCE [LARGE SCALE GENOMIC DNA]</scope>
    <source>
        <strain evidence="1 2">AX-7</strain>
    </source>
</reference>
<accession>A0A402CVY5</accession>
<gene>
    <name evidence="1" type="ORF">CCAX7_26030</name>
</gene>
<evidence type="ECO:0000313" key="2">
    <source>
        <dbReference type="Proteomes" id="UP000287394"/>
    </source>
</evidence>
<dbReference type="AlphaFoldDB" id="A0A402CVY5"/>
<dbReference type="Proteomes" id="UP000287394">
    <property type="component" value="Chromosome"/>
</dbReference>
<protein>
    <submittedName>
        <fullName evidence="1">Uncharacterized protein</fullName>
    </submittedName>
</protein>